<dbReference type="EMBL" id="BPLR01006542">
    <property type="protein sequence ID" value="GIY10563.1"/>
    <property type="molecule type" value="Genomic_DNA"/>
</dbReference>
<comment type="caution">
    <text evidence="1">The sequence shown here is derived from an EMBL/GenBank/DDBJ whole genome shotgun (WGS) entry which is preliminary data.</text>
</comment>
<sequence>MATGKPNLILNSHLLQLIRSAHMLTKCFLLGSSDYVTVFHKLSSSRVPWGPKFTYPHKILNPVPVRIPLKLCIYKPTLPSEPFTSGGTIPERRIYFEIGLDETRLLTPSSS</sequence>
<dbReference type="AlphaFoldDB" id="A0AAV4QSF9"/>
<proteinExistence type="predicted"/>
<evidence type="ECO:0000313" key="1">
    <source>
        <dbReference type="EMBL" id="GIY10563.1"/>
    </source>
</evidence>
<protein>
    <submittedName>
        <fullName evidence="1">Uncharacterized protein</fullName>
    </submittedName>
</protein>
<dbReference type="Proteomes" id="UP001054945">
    <property type="component" value="Unassembled WGS sequence"/>
</dbReference>
<organism evidence="1 2">
    <name type="scientific">Caerostris extrusa</name>
    <name type="common">Bark spider</name>
    <name type="synonym">Caerostris bankana</name>
    <dbReference type="NCBI Taxonomy" id="172846"/>
    <lineage>
        <taxon>Eukaryota</taxon>
        <taxon>Metazoa</taxon>
        <taxon>Ecdysozoa</taxon>
        <taxon>Arthropoda</taxon>
        <taxon>Chelicerata</taxon>
        <taxon>Arachnida</taxon>
        <taxon>Araneae</taxon>
        <taxon>Araneomorphae</taxon>
        <taxon>Entelegynae</taxon>
        <taxon>Araneoidea</taxon>
        <taxon>Araneidae</taxon>
        <taxon>Caerostris</taxon>
    </lineage>
</organism>
<gene>
    <name evidence="1" type="ORF">CEXT_586021</name>
</gene>
<reference evidence="1 2" key="1">
    <citation type="submission" date="2021-06" db="EMBL/GenBank/DDBJ databases">
        <title>Caerostris extrusa draft genome.</title>
        <authorList>
            <person name="Kono N."/>
            <person name="Arakawa K."/>
        </authorList>
    </citation>
    <scope>NUCLEOTIDE SEQUENCE [LARGE SCALE GENOMIC DNA]</scope>
</reference>
<evidence type="ECO:0000313" key="2">
    <source>
        <dbReference type="Proteomes" id="UP001054945"/>
    </source>
</evidence>
<name>A0AAV4QSF9_CAEEX</name>
<accession>A0AAV4QSF9</accession>
<keyword evidence="2" id="KW-1185">Reference proteome</keyword>